<dbReference type="RefSeq" id="WP_243071590.1">
    <property type="nucleotide sequence ID" value="NZ_JAIVFL010000001.1"/>
</dbReference>
<evidence type="ECO:0000313" key="2">
    <source>
        <dbReference type="Proteomes" id="UP001139068"/>
    </source>
</evidence>
<reference evidence="1" key="1">
    <citation type="journal article" date="2022" name="ISME J.">
        <title>Identification of active gaseous-alkane degraders at natural gas seeps.</title>
        <authorList>
            <person name="Farhan Ul Haque M."/>
            <person name="Hernandez M."/>
            <person name="Crombie A.T."/>
            <person name="Murrell J.C."/>
        </authorList>
    </citation>
    <scope>NUCLEOTIDE SEQUENCE</scope>
    <source>
        <strain evidence="1">ANDR5</strain>
    </source>
</reference>
<proteinExistence type="predicted"/>
<keyword evidence="2" id="KW-1185">Reference proteome</keyword>
<gene>
    <name evidence="1" type="ORF">K9U37_10275</name>
</gene>
<organism evidence="1 2">
    <name type="scientific">Candidatus Mycolicibacterium alkanivorans</name>
    <dbReference type="NCBI Taxonomy" id="2954114"/>
    <lineage>
        <taxon>Bacteria</taxon>
        <taxon>Bacillati</taxon>
        <taxon>Actinomycetota</taxon>
        <taxon>Actinomycetes</taxon>
        <taxon>Mycobacteriales</taxon>
        <taxon>Mycobacteriaceae</taxon>
        <taxon>Mycolicibacterium</taxon>
    </lineage>
</organism>
<accession>A0ABS9YVW1</accession>
<sequence>MSGRGLHQIVTRLRSGLVRAVTPPAAQGADLGLTYLNEGTLLGISVPAPRRDR</sequence>
<evidence type="ECO:0000313" key="1">
    <source>
        <dbReference type="EMBL" id="MCI4675248.1"/>
    </source>
</evidence>
<name>A0ABS9YVW1_9MYCO</name>
<dbReference type="Proteomes" id="UP001139068">
    <property type="component" value="Unassembled WGS sequence"/>
</dbReference>
<comment type="caution">
    <text evidence="1">The sequence shown here is derived from an EMBL/GenBank/DDBJ whole genome shotgun (WGS) entry which is preliminary data.</text>
</comment>
<protein>
    <submittedName>
        <fullName evidence="1">Uncharacterized protein</fullName>
    </submittedName>
</protein>
<dbReference type="EMBL" id="JAIVFL010000001">
    <property type="protein sequence ID" value="MCI4675248.1"/>
    <property type="molecule type" value="Genomic_DNA"/>
</dbReference>